<evidence type="ECO:0000313" key="12">
    <source>
        <dbReference type="Proteomes" id="UP000235116"/>
    </source>
</evidence>
<evidence type="ECO:0000256" key="9">
    <source>
        <dbReference type="ARBA" id="ARBA00031501"/>
    </source>
</evidence>
<comment type="catalytic activity">
    <reaction evidence="1 10">
        <text>Transfers a segment of a (1-&gt;4)-alpha-D-glucan to a new position in an acceptor, which may be glucose or a (1-&gt;4)-alpha-D-glucan.</text>
        <dbReference type="EC" id="2.4.1.25"/>
    </reaction>
</comment>
<dbReference type="NCBIfam" id="TIGR00217">
    <property type="entry name" value="malQ"/>
    <property type="match status" value="1"/>
</dbReference>
<dbReference type="OrthoDB" id="9763489at2"/>
<dbReference type="InterPro" id="IPR003385">
    <property type="entry name" value="Glyco_hydro_77"/>
</dbReference>
<evidence type="ECO:0000256" key="8">
    <source>
        <dbReference type="ARBA" id="ARBA00031423"/>
    </source>
</evidence>
<evidence type="ECO:0000256" key="7">
    <source>
        <dbReference type="ARBA" id="ARBA00023277"/>
    </source>
</evidence>
<dbReference type="Gene3D" id="3.20.20.80">
    <property type="entry name" value="Glycosidases"/>
    <property type="match status" value="1"/>
</dbReference>
<keyword evidence="5 10" id="KW-0328">Glycosyltransferase</keyword>
<dbReference type="AlphaFoldDB" id="A0A2K9LSS6"/>
<sequence length="483" mass="56055">MSQAVLNKRLSGVVLHPTSLPGSQFHGGFGADAYRWVDWLQQAGFGVWQLLPLCPVADGSPYNSYSAFSGNPYFIDITLLQQLGLPEYHHPVTCHDEHQAALKAAYEWLMCNSDCKTNVEFQSFKAQASWLNDAALFTVIKQQHPERWLDWPTPLRERENDTIERYRTEFKEQIDLQAFTQFVFYQQWHNLKRYANDRGVLIFGDLPIFVAHDSADVWANRTLYKLNEDGSPYVVAGVPPDYFSVTGQRWGNPIYHWQAHKDSNFAWWRQRVNHCLSMYDAIRIDHFRGFLACWEIPADETTAINGHWVTSPGSELFQALQDEHTNLPLIAEDLGIITEDVTALRKQYNLPGMKILQFAFDSDGKNPYLPHNHTRDTVIYTGTHDNNTTLGWYHHLTPEIRQRIQNYYATPAEPMPWPLIKSALASPARWAMLPFQDLLELDERYRMNTPGTTEGNWGWRFDWNQVNQELSQKMKALNQLYNR</sequence>
<dbReference type="PANTHER" id="PTHR32438:SF5">
    <property type="entry name" value="4-ALPHA-GLUCANOTRANSFERASE DPE1, CHLOROPLASTIC_AMYLOPLASTIC"/>
    <property type="match status" value="1"/>
</dbReference>
<evidence type="ECO:0000256" key="5">
    <source>
        <dbReference type="ARBA" id="ARBA00022676"/>
    </source>
</evidence>
<dbReference type="NCBIfam" id="NF011080">
    <property type="entry name" value="PRK14508.1-3"/>
    <property type="match status" value="1"/>
</dbReference>
<dbReference type="InterPro" id="IPR017853">
    <property type="entry name" value="GH"/>
</dbReference>
<keyword evidence="12" id="KW-1185">Reference proteome</keyword>
<proteinExistence type="inferred from homology"/>
<dbReference type="EMBL" id="CP022684">
    <property type="protein sequence ID" value="AUM14525.1"/>
    <property type="molecule type" value="Genomic_DNA"/>
</dbReference>
<evidence type="ECO:0000256" key="1">
    <source>
        <dbReference type="ARBA" id="ARBA00000439"/>
    </source>
</evidence>
<evidence type="ECO:0000313" key="11">
    <source>
        <dbReference type="EMBL" id="AUM14525.1"/>
    </source>
</evidence>
<organism evidence="11 12">
    <name type="scientific">Ketobacter alkanivorans</name>
    <dbReference type="NCBI Taxonomy" id="1917421"/>
    <lineage>
        <taxon>Bacteria</taxon>
        <taxon>Pseudomonadati</taxon>
        <taxon>Pseudomonadota</taxon>
        <taxon>Gammaproteobacteria</taxon>
        <taxon>Pseudomonadales</taxon>
        <taxon>Ketobacteraceae</taxon>
        <taxon>Ketobacter</taxon>
    </lineage>
</organism>
<evidence type="ECO:0000256" key="4">
    <source>
        <dbReference type="ARBA" id="ARBA00020295"/>
    </source>
</evidence>
<name>A0A2K9LSS6_9GAMM</name>
<gene>
    <name evidence="11" type="primary">malQ</name>
    <name evidence="11" type="ORF">Kalk_19755</name>
</gene>
<dbReference type="KEGG" id="kak:Kalk_19755"/>
<evidence type="ECO:0000256" key="3">
    <source>
        <dbReference type="ARBA" id="ARBA00012560"/>
    </source>
</evidence>
<dbReference type="EC" id="2.4.1.25" evidence="3 10"/>
<evidence type="ECO:0000256" key="6">
    <source>
        <dbReference type="ARBA" id="ARBA00022679"/>
    </source>
</evidence>
<dbReference type="Pfam" id="PF02446">
    <property type="entry name" value="Glyco_hydro_77"/>
    <property type="match status" value="1"/>
</dbReference>
<evidence type="ECO:0000256" key="10">
    <source>
        <dbReference type="RuleBase" id="RU361207"/>
    </source>
</evidence>
<dbReference type="GO" id="GO:0004134">
    <property type="term" value="F:4-alpha-glucanotransferase activity"/>
    <property type="evidence" value="ECO:0007669"/>
    <property type="project" value="UniProtKB-EC"/>
</dbReference>
<dbReference type="GO" id="GO:0005975">
    <property type="term" value="P:carbohydrate metabolic process"/>
    <property type="evidence" value="ECO:0007669"/>
    <property type="project" value="InterPro"/>
</dbReference>
<dbReference type="PANTHER" id="PTHR32438">
    <property type="entry name" value="4-ALPHA-GLUCANOTRANSFERASE DPE1, CHLOROPLASTIC/AMYLOPLASTIC"/>
    <property type="match status" value="1"/>
</dbReference>
<keyword evidence="7 10" id="KW-0119">Carbohydrate metabolism</keyword>
<dbReference type="Proteomes" id="UP000235116">
    <property type="component" value="Chromosome"/>
</dbReference>
<keyword evidence="6 10" id="KW-0808">Transferase</keyword>
<evidence type="ECO:0000256" key="2">
    <source>
        <dbReference type="ARBA" id="ARBA00005684"/>
    </source>
</evidence>
<comment type="similarity">
    <text evidence="2 10">Belongs to the disproportionating enzyme family.</text>
</comment>
<dbReference type="RefSeq" id="WP_101895898.1">
    <property type="nucleotide sequence ID" value="NZ_CP022684.1"/>
</dbReference>
<reference evidence="12" key="1">
    <citation type="submission" date="2017-08" db="EMBL/GenBank/DDBJ databases">
        <title>Direct submision.</title>
        <authorList>
            <person name="Kim S.-J."/>
            <person name="Rhee S.-K."/>
        </authorList>
    </citation>
    <scope>NUCLEOTIDE SEQUENCE [LARGE SCALE GENOMIC DNA]</scope>
    <source>
        <strain evidence="12">GI5</strain>
    </source>
</reference>
<accession>A0A2K9LSS6</accession>
<dbReference type="SUPFAM" id="SSF51445">
    <property type="entry name" value="(Trans)glycosidases"/>
    <property type="match status" value="1"/>
</dbReference>
<protein>
    <recommendedName>
        <fullName evidence="4 10">4-alpha-glucanotransferase</fullName>
        <ecNumber evidence="3 10">2.4.1.25</ecNumber>
    </recommendedName>
    <alternativeName>
        <fullName evidence="8 10">Amylomaltase</fullName>
    </alternativeName>
    <alternativeName>
        <fullName evidence="9 10">Disproportionating enzyme</fullName>
    </alternativeName>
</protein>